<keyword evidence="2" id="KW-0805">Transcription regulation</keyword>
<name>A0A9N9HD48_9GLOM</name>
<evidence type="ECO:0000313" key="8">
    <source>
        <dbReference type="Proteomes" id="UP000789759"/>
    </source>
</evidence>
<dbReference type="Pfam" id="PF00172">
    <property type="entry name" value="Zn_clus"/>
    <property type="match status" value="1"/>
</dbReference>
<gene>
    <name evidence="7" type="ORF">CPELLU_LOCUS10283</name>
</gene>
<dbReference type="EMBL" id="CAJVQA010008406">
    <property type="protein sequence ID" value="CAG8671188.1"/>
    <property type="molecule type" value="Genomic_DNA"/>
</dbReference>
<keyword evidence="4" id="KW-0804">Transcription</keyword>
<dbReference type="InterPro" id="IPR036864">
    <property type="entry name" value="Zn2-C6_fun-type_DNA-bd_sf"/>
</dbReference>
<dbReference type="PROSITE" id="PS50048">
    <property type="entry name" value="ZN2_CY6_FUNGAL_2"/>
    <property type="match status" value="1"/>
</dbReference>
<dbReference type="GO" id="GO:0000981">
    <property type="term" value="F:DNA-binding transcription factor activity, RNA polymerase II-specific"/>
    <property type="evidence" value="ECO:0007669"/>
    <property type="project" value="InterPro"/>
</dbReference>
<sequence length="260" mass="29286">MDIMRNRLRQRAHVTNACTNCKKRRKKCSGTCPCSNCKKRKLECEFIKSNEKRGRKPRPRVSNDCGDFNYFNHGLSTTTLATPQTSTTTILSVNPSTTITHTVSTFDESSTRSGFLNTPVNEQNHATSTNNNYSISFTPNIFDSNQEISANINNNYYSEPDVDCSLFFTASNQIISINVQETYDLSSEPYQFLPPEACEHNITSDSISLISHFDSLHLEPCEYNFVNNSISFYDNNMICPQLPTSQFDPLPSGSFTSDPC</sequence>
<dbReference type="PANTHER" id="PTHR47540:SF2">
    <property type="entry name" value="ZN(II)2CYS6 TRANSCRIPTION FACTOR (EUROFUNG)"/>
    <property type="match status" value="1"/>
</dbReference>
<comment type="subcellular location">
    <subcellularLocation>
        <location evidence="1">Nucleus</location>
    </subcellularLocation>
</comment>
<dbReference type="GO" id="GO:0008270">
    <property type="term" value="F:zinc ion binding"/>
    <property type="evidence" value="ECO:0007669"/>
    <property type="project" value="InterPro"/>
</dbReference>
<accession>A0A9N9HD48</accession>
<dbReference type="OrthoDB" id="3362851at2759"/>
<evidence type="ECO:0000256" key="3">
    <source>
        <dbReference type="ARBA" id="ARBA00023125"/>
    </source>
</evidence>
<evidence type="ECO:0000313" key="7">
    <source>
        <dbReference type="EMBL" id="CAG8671188.1"/>
    </source>
</evidence>
<dbReference type="InterPro" id="IPR051711">
    <property type="entry name" value="Stress_Response_Reg"/>
</dbReference>
<proteinExistence type="predicted"/>
<dbReference type="GO" id="GO:0043565">
    <property type="term" value="F:sequence-specific DNA binding"/>
    <property type="evidence" value="ECO:0007669"/>
    <property type="project" value="TreeGrafter"/>
</dbReference>
<protein>
    <submittedName>
        <fullName evidence="7">19916_t:CDS:1</fullName>
    </submittedName>
</protein>
<dbReference type="AlphaFoldDB" id="A0A9N9HD48"/>
<keyword evidence="3" id="KW-0238">DNA-binding</keyword>
<dbReference type="Gene3D" id="4.10.240.10">
    <property type="entry name" value="Zn(2)-C6 fungal-type DNA-binding domain"/>
    <property type="match status" value="1"/>
</dbReference>
<keyword evidence="5" id="KW-0539">Nucleus</keyword>
<dbReference type="GO" id="GO:0005634">
    <property type="term" value="C:nucleus"/>
    <property type="evidence" value="ECO:0007669"/>
    <property type="project" value="UniProtKB-SubCell"/>
</dbReference>
<dbReference type="InterPro" id="IPR001138">
    <property type="entry name" value="Zn2Cys6_DnaBD"/>
</dbReference>
<dbReference type="SMART" id="SM00066">
    <property type="entry name" value="GAL4"/>
    <property type="match status" value="1"/>
</dbReference>
<evidence type="ECO:0000256" key="5">
    <source>
        <dbReference type="ARBA" id="ARBA00023242"/>
    </source>
</evidence>
<dbReference type="SUPFAM" id="SSF57701">
    <property type="entry name" value="Zn2/Cys6 DNA-binding domain"/>
    <property type="match status" value="1"/>
</dbReference>
<evidence type="ECO:0000259" key="6">
    <source>
        <dbReference type="PROSITE" id="PS50048"/>
    </source>
</evidence>
<keyword evidence="8" id="KW-1185">Reference proteome</keyword>
<comment type="caution">
    <text evidence="7">The sequence shown here is derived from an EMBL/GenBank/DDBJ whole genome shotgun (WGS) entry which is preliminary data.</text>
</comment>
<dbReference type="GO" id="GO:0045944">
    <property type="term" value="P:positive regulation of transcription by RNA polymerase II"/>
    <property type="evidence" value="ECO:0007669"/>
    <property type="project" value="TreeGrafter"/>
</dbReference>
<organism evidence="7 8">
    <name type="scientific">Cetraspora pellucida</name>
    <dbReference type="NCBI Taxonomy" id="1433469"/>
    <lineage>
        <taxon>Eukaryota</taxon>
        <taxon>Fungi</taxon>
        <taxon>Fungi incertae sedis</taxon>
        <taxon>Mucoromycota</taxon>
        <taxon>Glomeromycotina</taxon>
        <taxon>Glomeromycetes</taxon>
        <taxon>Diversisporales</taxon>
        <taxon>Gigasporaceae</taxon>
        <taxon>Cetraspora</taxon>
    </lineage>
</organism>
<reference evidence="7" key="1">
    <citation type="submission" date="2021-06" db="EMBL/GenBank/DDBJ databases">
        <authorList>
            <person name="Kallberg Y."/>
            <person name="Tangrot J."/>
            <person name="Rosling A."/>
        </authorList>
    </citation>
    <scope>NUCLEOTIDE SEQUENCE</scope>
    <source>
        <strain evidence="7">FL966</strain>
    </source>
</reference>
<dbReference type="PANTHER" id="PTHR47540">
    <property type="entry name" value="THIAMINE REPRESSIBLE GENES REGULATORY PROTEIN THI5"/>
    <property type="match status" value="1"/>
</dbReference>
<dbReference type="CDD" id="cd00067">
    <property type="entry name" value="GAL4"/>
    <property type="match status" value="1"/>
</dbReference>
<evidence type="ECO:0000256" key="4">
    <source>
        <dbReference type="ARBA" id="ARBA00023163"/>
    </source>
</evidence>
<evidence type="ECO:0000256" key="1">
    <source>
        <dbReference type="ARBA" id="ARBA00004123"/>
    </source>
</evidence>
<dbReference type="Proteomes" id="UP000789759">
    <property type="component" value="Unassembled WGS sequence"/>
</dbReference>
<feature type="domain" description="Zn(2)-C6 fungal-type" evidence="6">
    <location>
        <begin position="17"/>
        <end position="46"/>
    </location>
</feature>
<dbReference type="PROSITE" id="PS00463">
    <property type="entry name" value="ZN2_CY6_FUNGAL_1"/>
    <property type="match status" value="1"/>
</dbReference>
<evidence type="ECO:0000256" key="2">
    <source>
        <dbReference type="ARBA" id="ARBA00023015"/>
    </source>
</evidence>